<accession>A0A6G1JJC2</accession>
<keyword evidence="2" id="KW-1185">Reference proteome</keyword>
<dbReference type="EMBL" id="MU005570">
    <property type="protein sequence ID" value="KAF2690654.1"/>
    <property type="molecule type" value="Genomic_DNA"/>
</dbReference>
<gene>
    <name evidence="1" type="ORF">K458DRAFT_454700</name>
</gene>
<protein>
    <submittedName>
        <fullName evidence="1">Uncharacterized protein</fullName>
    </submittedName>
</protein>
<reference evidence="1" key="1">
    <citation type="journal article" date="2020" name="Stud. Mycol.">
        <title>101 Dothideomycetes genomes: a test case for predicting lifestyles and emergence of pathogens.</title>
        <authorList>
            <person name="Haridas S."/>
            <person name="Albert R."/>
            <person name="Binder M."/>
            <person name="Bloem J."/>
            <person name="Labutti K."/>
            <person name="Salamov A."/>
            <person name="Andreopoulos B."/>
            <person name="Baker S."/>
            <person name="Barry K."/>
            <person name="Bills G."/>
            <person name="Bluhm B."/>
            <person name="Cannon C."/>
            <person name="Castanera R."/>
            <person name="Culley D."/>
            <person name="Daum C."/>
            <person name="Ezra D."/>
            <person name="Gonzalez J."/>
            <person name="Henrissat B."/>
            <person name="Kuo A."/>
            <person name="Liang C."/>
            <person name="Lipzen A."/>
            <person name="Lutzoni F."/>
            <person name="Magnuson J."/>
            <person name="Mondo S."/>
            <person name="Nolan M."/>
            <person name="Ohm R."/>
            <person name="Pangilinan J."/>
            <person name="Park H.-J."/>
            <person name="Ramirez L."/>
            <person name="Alfaro M."/>
            <person name="Sun H."/>
            <person name="Tritt A."/>
            <person name="Yoshinaga Y."/>
            <person name="Zwiers L.-H."/>
            <person name="Turgeon B."/>
            <person name="Goodwin S."/>
            <person name="Spatafora J."/>
            <person name="Crous P."/>
            <person name="Grigoriev I."/>
        </authorList>
    </citation>
    <scope>NUCLEOTIDE SEQUENCE</scope>
    <source>
        <strain evidence="1">CBS 122367</strain>
    </source>
</reference>
<evidence type="ECO:0000313" key="1">
    <source>
        <dbReference type="EMBL" id="KAF2690654.1"/>
    </source>
</evidence>
<dbReference type="AlphaFoldDB" id="A0A6G1JJC2"/>
<dbReference type="Proteomes" id="UP000799291">
    <property type="component" value="Unassembled WGS sequence"/>
</dbReference>
<proteinExistence type="predicted"/>
<dbReference type="OrthoDB" id="9975959at2759"/>
<evidence type="ECO:0000313" key="2">
    <source>
        <dbReference type="Proteomes" id="UP000799291"/>
    </source>
</evidence>
<organism evidence="1 2">
    <name type="scientific">Lentithecium fluviatile CBS 122367</name>
    <dbReference type="NCBI Taxonomy" id="1168545"/>
    <lineage>
        <taxon>Eukaryota</taxon>
        <taxon>Fungi</taxon>
        <taxon>Dikarya</taxon>
        <taxon>Ascomycota</taxon>
        <taxon>Pezizomycotina</taxon>
        <taxon>Dothideomycetes</taxon>
        <taxon>Pleosporomycetidae</taxon>
        <taxon>Pleosporales</taxon>
        <taxon>Massarineae</taxon>
        <taxon>Lentitheciaceae</taxon>
        <taxon>Lentithecium</taxon>
    </lineage>
</organism>
<name>A0A6G1JJC2_9PLEO</name>
<sequence>MMIPRYLGRVNCFRAPFVSGMGRDTLFVDIPMSTPDGRTRSKEFLRLCTTHLDQLARISALLRGPLAVETGAIAGFVGGDMSAIDASEHELDKASDIDLRTSGRTFHHRLYRNGISGNTPHLVD</sequence>